<feature type="transmembrane region" description="Helical" evidence="2">
    <location>
        <begin position="111"/>
        <end position="130"/>
    </location>
</feature>
<evidence type="ECO:0000313" key="4">
    <source>
        <dbReference type="Proteomes" id="UP000774570"/>
    </source>
</evidence>
<feature type="transmembrane region" description="Helical" evidence="2">
    <location>
        <begin position="82"/>
        <end position="99"/>
    </location>
</feature>
<feature type="transmembrane region" description="Helical" evidence="2">
    <location>
        <begin position="190"/>
        <end position="210"/>
    </location>
</feature>
<feature type="transmembrane region" description="Helical" evidence="2">
    <location>
        <begin position="280"/>
        <end position="297"/>
    </location>
</feature>
<comment type="caution">
    <text evidence="3">The sequence shown here is derived from an EMBL/GenBank/DDBJ whole genome shotgun (WGS) entry which is preliminary data.</text>
</comment>
<keyword evidence="4" id="KW-1185">Reference proteome</keyword>
<evidence type="ECO:0008006" key="5">
    <source>
        <dbReference type="Google" id="ProtNLM"/>
    </source>
</evidence>
<feature type="transmembrane region" description="Helical" evidence="2">
    <location>
        <begin position="12"/>
        <end position="36"/>
    </location>
</feature>
<evidence type="ECO:0000256" key="1">
    <source>
        <dbReference type="SAM" id="MobiDB-lite"/>
    </source>
</evidence>
<dbReference type="PANTHER" id="PTHR40761:SF1">
    <property type="entry name" value="CONSERVED INTEGRAL MEMBRANE ALANINE VALINE AND LEUCINE RICH PROTEIN-RELATED"/>
    <property type="match status" value="1"/>
</dbReference>
<dbReference type="Proteomes" id="UP000774570">
    <property type="component" value="Unassembled WGS sequence"/>
</dbReference>
<evidence type="ECO:0000313" key="3">
    <source>
        <dbReference type="EMBL" id="MBW8482124.1"/>
    </source>
</evidence>
<reference evidence="3 4" key="1">
    <citation type="submission" date="2021-07" db="EMBL/GenBank/DDBJ databases">
        <title>Actinomadura sp. PM05-2 isolated from lichen.</title>
        <authorList>
            <person name="Somphong A."/>
            <person name="Phongsopitanun W."/>
            <person name="Tanasupawat S."/>
            <person name="Peongsungnone V."/>
        </authorList>
    </citation>
    <scope>NUCLEOTIDE SEQUENCE [LARGE SCALE GENOMIC DNA]</scope>
    <source>
        <strain evidence="3 4">PM05-2</strain>
    </source>
</reference>
<keyword evidence="2" id="KW-0812">Transmembrane</keyword>
<dbReference type="RefSeq" id="WP_220164393.1">
    <property type="nucleotide sequence ID" value="NZ_JAIBOA010000003.1"/>
</dbReference>
<evidence type="ECO:0000256" key="2">
    <source>
        <dbReference type="SAM" id="Phobius"/>
    </source>
</evidence>
<feature type="transmembrane region" description="Helical" evidence="2">
    <location>
        <begin position="222"/>
        <end position="241"/>
    </location>
</feature>
<dbReference type="PANTHER" id="PTHR40761">
    <property type="entry name" value="CONSERVED INTEGRAL MEMBRANE ALANINE VALINE AND LEUCINE RICH PROTEIN-RELATED"/>
    <property type="match status" value="1"/>
</dbReference>
<feature type="transmembrane region" description="Helical" evidence="2">
    <location>
        <begin position="248"/>
        <end position="268"/>
    </location>
</feature>
<sequence length="360" mass="37489">MPAFVPEPAFALSLACGAQAAFVVAFALFKSAAARMPPLSARRPLLAVADILGERRWLGGFAVLMAGFSMADVALLTLPIVTALPAHACSLLLLLGVSARRFGERLTRREGAALLVTVAAMAVAALSLALAPGAPLSVGARPPLAAQPPWWGIALVAVPSLLVPLWLFAARDRLLPGRHARRLTGVAYGIGAGVLLGTAETCGLGMALTARAGRPGVFTSSFLPIFLVAGVLGLGLLSIGLQRCRLTVLATVLTVTAKIHLLLAATLLYGEPWPRDWTAAGVRAAAVLVAVLAVLAFPRYERKPRPAVPPAPAAPARPGYVGRRRRSAQTPVHGIPVQPPAQPSALPQALRDGRWYAGRP</sequence>
<keyword evidence="2" id="KW-1133">Transmembrane helix</keyword>
<feature type="compositionally biased region" description="Pro residues" evidence="1">
    <location>
        <begin position="306"/>
        <end position="315"/>
    </location>
</feature>
<feature type="transmembrane region" description="Helical" evidence="2">
    <location>
        <begin position="150"/>
        <end position="169"/>
    </location>
</feature>
<protein>
    <recommendedName>
        <fullName evidence="5">Integral membrane protein</fullName>
    </recommendedName>
</protein>
<organism evidence="3 4">
    <name type="scientific">Actinomadura parmotrematis</name>
    <dbReference type="NCBI Taxonomy" id="2864039"/>
    <lineage>
        <taxon>Bacteria</taxon>
        <taxon>Bacillati</taxon>
        <taxon>Actinomycetota</taxon>
        <taxon>Actinomycetes</taxon>
        <taxon>Streptosporangiales</taxon>
        <taxon>Thermomonosporaceae</taxon>
        <taxon>Actinomadura</taxon>
    </lineage>
</organism>
<feature type="region of interest" description="Disordered" evidence="1">
    <location>
        <begin position="303"/>
        <end position="352"/>
    </location>
</feature>
<keyword evidence="2" id="KW-0472">Membrane</keyword>
<accession>A0ABS7FQX1</accession>
<dbReference type="EMBL" id="JAIBOA010000003">
    <property type="protein sequence ID" value="MBW8482124.1"/>
    <property type="molecule type" value="Genomic_DNA"/>
</dbReference>
<gene>
    <name evidence="3" type="ORF">K1Y72_07085</name>
</gene>
<name>A0ABS7FQX1_9ACTN</name>
<feature type="transmembrane region" description="Helical" evidence="2">
    <location>
        <begin position="57"/>
        <end position="76"/>
    </location>
</feature>
<proteinExistence type="predicted"/>